<evidence type="ECO:0000259" key="17">
    <source>
        <dbReference type="PROSITE" id="PS51424"/>
    </source>
</evidence>
<comment type="catalytic activity">
    <reaction evidence="12">
        <text>L-seryl-[protein] + ATP = O-phospho-L-seryl-[protein] + ADP + H(+)</text>
        <dbReference type="Rhea" id="RHEA:17989"/>
        <dbReference type="Rhea" id="RHEA-COMP:9863"/>
        <dbReference type="Rhea" id="RHEA-COMP:11604"/>
        <dbReference type="ChEBI" id="CHEBI:15378"/>
        <dbReference type="ChEBI" id="CHEBI:29999"/>
        <dbReference type="ChEBI" id="CHEBI:30616"/>
        <dbReference type="ChEBI" id="CHEBI:83421"/>
        <dbReference type="ChEBI" id="CHEBI:456216"/>
        <dbReference type="EC" id="2.7.11.1"/>
    </reaction>
</comment>
<evidence type="ECO:0000256" key="6">
    <source>
        <dbReference type="ARBA" id="ARBA00022737"/>
    </source>
</evidence>
<dbReference type="PANTHER" id="PTHR48056:SF81">
    <property type="entry name" value="RECEPTOR PROTEIN-TYROSINE KINASE CEPR1"/>
    <property type="match status" value="1"/>
</dbReference>
<comment type="cofactor">
    <cofactor evidence="1">
        <name>Mg(2+)</name>
        <dbReference type="ChEBI" id="CHEBI:18420"/>
    </cofactor>
</comment>
<dbReference type="Pfam" id="PF25497">
    <property type="entry name" value="COR-B"/>
    <property type="match status" value="1"/>
</dbReference>
<dbReference type="GO" id="GO:0009966">
    <property type="term" value="P:regulation of signal transduction"/>
    <property type="evidence" value="ECO:0007669"/>
    <property type="project" value="UniProtKB-ARBA"/>
</dbReference>
<keyword evidence="13" id="KW-0040">ANK repeat</keyword>
<comment type="catalytic activity">
    <reaction evidence="11">
        <text>L-threonyl-[protein] + ATP = O-phospho-L-threonyl-[protein] + ADP + H(+)</text>
        <dbReference type="Rhea" id="RHEA:46608"/>
        <dbReference type="Rhea" id="RHEA-COMP:11060"/>
        <dbReference type="Rhea" id="RHEA-COMP:11605"/>
        <dbReference type="ChEBI" id="CHEBI:15378"/>
        <dbReference type="ChEBI" id="CHEBI:30013"/>
        <dbReference type="ChEBI" id="CHEBI:30616"/>
        <dbReference type="ChEBI" id="CHEBI:61977"/>
        <dbReference type="ChEBI" id="CHEBI:456216"/>
        <dbReference type="EC" id="2.7.11.1"/>
    </reaction>
</comment>
<feature type="region of interest" description="Disordered" evidence="15">
    <location>
        <begin position="1996"/>
        <end position="2025"/>
    </location>
</feature>
<feature type="region of interest" description="Disordered" evidence="15">
    <location>
        <begin position="2056"/>
        <end position="2118"/>
    </location>
</feature>
<evidence type="ECO:0000256" key="2">
    <source>
        <dbReference type="ARBA" id="ARBA00012513"/>
    </source>
</evidence>
<dbReference type="PROSITE" id="PS00107">
    <property type="entry name" value="PROTEIN_KINASE_ATP"/>
    <property type="match status" value="1"/>
</dbReference>
<evidence type="ECO:0000256" key="9">
    <source>
        <dbReference type="ARBA" id="ARBA00022840"/>
    </source>
</evidence>
<evidence type="ECO:0000256" key="4">
    <source>
        <dbReference type="ARBA" id="ARBA00022614"/>
    </source>
</evidence>
<dbReference type="Gene3D" id="3.30.70.1390">
    <property type="entry name" value="ROC domain from the Parkinson's disease-associated leucine-rich repeat kinase 2"/>
    <property type="match status" value="1"/>
</dbReference>
<feature type="repeat" description="ANK" evidence="13">
    <location>
        <begin position="79"/>
        <end position="111"/>
    </location>
</feature>
<organism evidence="18 19">
    <name type="scientific">Sinanodonta woodiana</name>
    <name type="common">Chinese pond mussel</name>
    <name type="synonym">Anodonta woodiana</name>
    <dbReference type="NCBI Taxonomy" id="1069815"/>
    <lineage>
        <taxon>Eukaryota</taxon>
        <taxon>Metazoa</taxon>
        <taxon>Spiralia</taxon>
        <taxon>Lophotrochozoa</taxon>
        <taxon>Mollusca</taxon>
        <taxon>Bivalvia</taxon>
        <taxon>Autobranchia</taxon>
        <taxon>Heteroconchia</taxon>
        <taxon>Palaeoheterodonta</taxon>
        <taxon>Unionida</taxon>
        <taxon>Unionoidea</taxon>
        <taxon>Unionidae</taxon>
        <taxon>Unioninae</taxon>
        <taxon>Sinanodonta</taxon>
    </lineage>
</organism>
<feature type="repeat" description="ANK" evidence="13">
    <location>
        <begin position="47"/>
        <end position="79"/>
    </location>
</feature>
<gene>
    <name evidence="18" type="ORF">ACJMK2_044663</name>
</gene>
<dbReference type="InterPro" id="IPR032675">
    <property type="entry name" value="LRR_dom_sf"/>
</dbReference>
<evidence type="ECO:0000259" key="16">
    <source>
        <dbReference type="PROSITE" id="PS50011"/>
    </source>
</evidence>
<dbReference type="InterPro" id="IPR001611">
    <property type="entry name" value="Leu-rich_rpt"/>
</dbReference>
<protein>
    <recommendedName>
        <fullName evidence="2">non-specific serine/threonine protein kinase</fullName>
        <ecNumber evidence="2">2.7.11.1</ecNumber>
    </recommendedName>
</protein>
<dbReference type="InterPro" id="IPR036770">
    <property type="entry name" value="Ankyrin_rpt-contain_sf"/>
</dbReference>
<keyword evidence="7 14" id="KW-0547">Nucleotide-binding</keyword>
<evidence type="ECO:0000256" key="7">
    <source>
        <dbReference type="ARBA" id="ARBA00022741"/>
    </source>
</evidence>
<dbReference type="Pfam" id="PF16095">
    <property type="entry name" value="COR-A"/>
    <property type="match status" value="1"/>
</dbReference>
<feature type="compositionally biased region" description="Polar residues" evidence="15">
    <location>
        <begin position="2106"/>
        <end position="2118"/>
    </location>
</feature>
<dbReference type="PROSITE" id="PS51424">
    <property type="entry name" value="ROC"/>
    <property type="match status" value="1"/>
</dbReference>
<reference evidence="18 19" key="1">
    <citation type="submission" date="2024-11" db="EMBL/GenBank/DDBJ databases">
        <title>Chromosome-level genome assembly of the freshwater bivalve Anodonta woodiana.</title>
        <authorList>
            <person name="Chen X."/>
        </authorList>
    </citation>
    <scope>NUCLEOTIDE SEQUENCE [LARGE SCALE GENOMIC DNA]</scope>
    <source>
        <strain evidence="18">MN2024</strain>
        <tissue evidence="18">Gills</tissue>
    </source>
</reference>
<dbReference type="GO" id="GO:0005524">
    <property type="term" value="F:ATP binding"/>
    <property type="evidence" value="ECO:0007669"/>
    <property type="project" value="UniProtKB-UniRule"/>
</dbReference>
<dbReference type="InterPro" id="IPR020859">
    <property type="entry name" value="ROC"/>
</dbReference>
<evidence type="ECO:0000256" key="12">
    <source>
        <dbReference type="ARBA" id="ARBA00048679"/>
    </source>
</evidence>
<evidence type="ECO:0000256" key="13">
    <source>
        <dbReference type="PROSITE-ProRule" id="PRU00023"/>
    </source>
</evidence>
<name>A0ABD3W247_SINWO</name>
<dbReference type="InterPro" id="IPR000719">
    <property type="entry name" value="Prot_kinase_dom"/>
</dbReference>
<feature type="region of interest" description="Disordered" evidence="15">
    <location>
        <begin position="2239"/>
        <end position="2260"/>
    </location>
</feature>
<dbReference type="InterPro" id="IPR017441">
    <property type="entry name" value="Protein_kinase_ATP_BS"/>
</dbReference>
<evidence type="ECO:0000256" key="8">
    <source>
        <dbReference type="ARBA" id="ARBA00022777"/>
    </source>
</evidence>
<dbReference type="SUPFAM" id="SSF52058">
    <property type="entry name" value="L domain-like"/>
    <property type="match status" value="1"/>
</dbReference>
<dbReference type="SUPFAM" id="SSF48403">
    <property type="entry name" value="Ankyrin repeat"/>
    <property type="match status" value="1"/>
</dbReference>
<evidence type="ECO:0000256" key="10">
    <source>
        <dbReference type="ARBA" id="ARBA00023134"/>
    </source>
</evidence>
<dbReference type="InterPro" id="IPR032171">
    <property type="entry name" value="COR-A"/>
</dbReference>
<evidence type="ECO:0000256" key="15">
    <source>
        <dbReference type="SAM" id="MobiDB-lite"/>
    </source>
</evidence>
<dbReference type="Pfam" id="PF08477">
    <property type="entry name" value="Roc"/>
    <property type="match status" value="1"/>
</dbReference>
<keyword evidence="9 14" id="KW-0067">ATP-binding</keyword>
<keyword evidence="3" id="KW-0723">Serine/threonine-protein kinase</keyword>
<evidence type="ECO:0000256" key="1">
    <source>
        <dbReference type="ARBA" id="ARBA00001946"/>
    </source>
</evidence>
<dbReference type="SUPFAM" id="SSF52540">
    <property type="entry name" value="P-loop containing nucleoside triphosphate hydrolases"/>
    <property type="match status" value="1"/>
</dbReference>
<feature type="domain" description="Protein kinase" evidence="16">
    <location>
        <begin position="1257"/>
        <end position="1595"/>
    </location>
</feature>
<dbReference type="Gene3D" id="3.80.10.10">
    <property type="entry name" value="Ribonuclease Inhibitor"/>
    <property type="match status" value="3"/>
</dbReference>
<evidence type="ECO:0000256" key="11">
    <source>
        <dbReference type="ARBA" id="ARBA00047899"/>
    </source>
</evidence>
<feature type="region of interest" description="Disordered" evidence="15">
    <location>
        <begin position="1918"/>
        <end position="1949"/>
    </location>
</feature>
<dbReference type="EC" id="2.7.11.1" evidence="2"/>
<dbReference type="Gene3D" id="1.10.510.10">
    <property type="entry name" value="Transferase(Phosphotransferase) domain 1"/>
    <property type="match status" value="1"/>
</dbReference>
<dbReference type="Proteomes" id="UP001634394">
    <property type="component" value="Unassembled WGS sequence"/>
</dbReference>
<dbReference type="PROSITE" id="PS51450">
    <property type="entry name" value="LRR"/>
    <property type="match status" value="2"/>
</dbReference>
<keyword evidence="6" id="KW-0677">Repeat</keyword>
<feature type="domain" description="Roc" evidence="17">
    <location>
        <begin position="646"/>
        <end position="836"/>
    </location>
</feature>
<dbReference type="SMART" id="SM00248">
    <property type="entry name" value="ANK"/>
    <property type="match status" value="5"/>
</dbReference>
<dbReference type="Pfam" id="PF00069">
    <property type="entry name" value="Pkinase"/>
    <property type="match status" value="1"/>
</dbReference>
<feature type="compositionally biased region" description="Acidic residues" evidence="15">
    <location>
        <begin position="1936"/>
        <end position="1949"/>
    </location>
</feature>
<evidence type="ECO:0000256" key="5">
    <source>
        <dbReference type="ARBA" id="ARBA00022679"/>
    </source>
</evidence>
<keyword evidence="5" id="KW-0808">Transferase</keyword>
<feature type="repeat" description="ANK" evidence="13">
    <location>
        <begin position="189"/>
        <end position="218"/>
    </location>
</feature>
<dbReference type="GO" id="GO:0004674">
    <property type="term" value="F:protein serine/threonine kinase activity"/>
    <property type="evidence" value="ECO:0007669"/>
    <property type="project" value="UniProtKB-KW"/>
</dbReference>
<evidence type="ECO:0000256" key="14">
    <source>
        <dbReference type="PROSITE-ProRule" id="PRU10141"/>
    </source>
</evidence>
<dbReference type="PROSITE" id="PS50297">
    <property type="entry name" value="ANK_REP_REGION"/>
    <property type="match status" value="1"/>
</dbReference>
<proteinExistence type="predicted"/>
<dbReference type="InterPro" id="IPR003591">
    <property type="entry name" value="Leu-rich_rpt_typical-subtyp"/>
</dbReference>
<accession>A0ABD3W247</accession>
<keyword evidence="4" id="KW-0433">Leucine-rich repeat</keyword>
<dbReference type="PROSITE" id="PS50011">
    <property type="entry name" value="PROTEIN_KINASE_DOM"/>
    <property type="match status" value="1"/>
</dbReference>
<dbReference type="InterPro" id="IPR011009">
    <property type="entry name" value="Kinase-like_dom_sf"/>
</dbReference>
<feature type="compositionally biased region" description="Basic and acidic residues" evidence="15">
    <location>
        <begin position="1918"/>
        <end position="1935"/>
    </location>
</feature>
<keyword evidence="19" id="KW-1185">Reference proteome</keyword>
<feature type="binding site" evidence="14">
    <location>
        <position position="1284"/>
    </location>
    <ligand>
        <name>ATP</name>
        <dbReference type="ChEBI" id="CHEBI:30616"/>
    </ligand>
</feature>
<dbReference type="InterPro" id="IPR027417">
    <property type="entry name" value="P-loop_NTPase"/>
</dbReference>
<evidence type="ECO:0000313" key="18">
    <source>
        <dbReference type="EMBL" id="KAL3867461.1"/>
    </source>
</evidence>
<dbReference type="SMART" id="SM00369">
    <property type="entry name" value="LRR_TYP"/>
    <property type="match status" value="5"/>
</dbReference>
<dbReference type="EMBL" id="JBJQND010000009">
    <property type="protein sequence ID" value="KAL3867461.1"/>
    <property type="molecule type" value="Genomic_DNA"/>
</dbReference>
<keyword evidence="8" id="KW-0418">Kinase</keyword>
<comment type="caution">
    <text evidence="18">The sequence shown here is derived from an EMBL/GenBank/DDBJ whole genome shotgun (WGS) entry which is preliminary data.</text>
</comment>
<dbReference type="SMART" id="SM00220">
    <property type="entry name" value="S_TKc"/>
    <property type="match status" value="1"/>
</dbReference>
<dbReference type="InterPro" id="IPR050647">
    <property type="entry name" value="Plant_LRR-RLKs"/>
</dbReference>
<feature type="compositionally biased region" description="Polar residues" evidence="15">
    <location>
        <begin position="1300"/>
        <end position="1315"/>
    </location>
</feature>
<sequence length="2260" mass="255692">MLSKNAEKVKELLEADDITGLIAWFEEEVGFEDNGTILEMVDELQLEGIYLLHDMCMKGQEIIVEILITSGCDINVQSPQMTPLQVACQYGHDEIVGLLLLRDAKVLLEDQVIWHESSPFYIASRYGHKDVITRLLEKHASLVKDENIRSCLLYAACLSGDVSVVKFWISPGMDINHPLQLVTSFEDCEKKTPLYAACTSGQIEVVRFLYDFGADLTVSVCETFPEIIGELLKDCVSCQQTDEDDLFALHEINFSKKQLSLIHPLWLETYKVTLVDLDISSNMVTVLPRCLPWELQNLQCFKASNNLLRSIEPPENSDEDFCQSLEFIYLNENKLESVCEELFKIASLKELNLSRNQLKYLVRSKHQDMLEYKPVGGKTRDSSNLSTWCSPNLHTLNLSQNQLEMLPEEIQGCTGLVKLLVSHNQLHTFPNPWDCPLASLDLSHNQLVVFPVSVELFWGGTLKNLQINNNLLEEINESIVRLQVLVDLDASWNKIERLPHPETWDCSQLYMLDLSHNLLGSFGQELSSPTTRFPLDRLVRRGRKKFSVNFEGRQLAFPKSLSHCLHELNLKDNNLDFVPDGICHLLSLEALNLSKNPGIKSLPNELGLLQNCRTLNLEGLQIDGIDTGSKKKTKEILRNLLNKLRKCEPYYKMKMVVLGKKDKGKSSLINCLREKKQPFPTDQPGIMVDEIKFVSHKKKKDKKPDLTFSVWDLAGDAVYTPIHQCVLTPNSLYLVVWDIWSILKEMNQLQRIIYNIKATTPSSRIILVGTFLDRLKPQDQAKTIQLIKEKLMSLKPPDLSLEMNPTEELTIHGVSCSTGEGIIELKEAIYDIAISLPNPSLKCMSYLGRNIPKSYFITESLIAEEKRRRKENKLTPFLTQEEFNDIIANVPEGQNDIDSPEEHMAVAKFLVESGSILHYAHQLGAINNLYFLDPSWLCELLSKIVLYVNQQRRRVGNGKISKDEAEKLYLEDDNFPNQYIEQYITLLDRFEVAILVEGGNKLIIPSTLPETYTGDLPHVSDPEQRVCRLYKMEYIPSGIWPRLLARIMVKVERFSTEKWHFNQTESVRMMNVIAGFSSSFRRTLQPERRSSRRGLHLKDSEKAYWQDGIYVRHRDGFFLVEGVHGSTEANSGELNEGILITVVSRNQDFSPMGLIVDEIEDIVHDFYPGLKEPDEYGRQKMYSYAVCPICYPVNGTPPSDVNHFTVDHCARLMLQGRSIACQKGVPLPLSRLVPELLMKELPGKYFLDITKLDLDTSSKENFLGGGVTGSVYKGKFRGNDVAIKVYHGDIRNKRGAGHSSMDSGTGSMPSNTSTRSTDDESGGFERDDMYSNIYRNNESVDMDEMESMKAYRSLIEMRQEVALTSKLQHPCVISFIGLSFSPKLVMVLELAPWGSLRKVLDKENEESPPFNKYRDKDKKFPPVLGKDLTFKIIFQIAKGLQYLHDNDITYRDLKTDNILVTSLQLDSNVNVKLSDYGISKYCWSGGTMGMVGTPGYQAPEVLDGLAYDEKVDIFSFAMVISEVLSGHRPYESYTNLAQISRAMKISGKRPGLKEYNIESNFPYLEHLMEECWVNSPLNRPSADSIVSITMRNPRFLCQRAILRLPTGGSHSSDCILSVTQSDVPDQTLLWLWEDVTDTESNVERKCSIVDAKNSTYRISCKSLYGPSALCMVKVDREVWVGTEEKSVEVYSYSNTGLTKTGEKMLDGIPVAMLCQTLKNENTSMNAVDLVVYIGLSDGKVLRAFLKRGKPNDQIKPASLTFRGSLHTMVLLDDKEELWVATENYLEVINTRIFKVESEKRISLNKLRHLGDTRDILISQMVQINNGVFCLIAHSSNVLRLDKETYQCTHMFSLDVLKPTGQVVSREFKETQENSCAINEDRVRAQSVFIDSKIVNDRIKHQSIHFMQFLQLYDETAADTKPENADEEHSKISRDDPENEDEKAEEDVFDENSLGVLVATRSMKLSRMSNQLSSGSINVTEEKIDDHSSIEIKVPTSVNVTTPPPLPKRNSRIAGHGDIPPPLPERPAVKRHTSNAEESCGTIQKPWDASGKNLSVLKYHRPAPPPPPDDVRLSQDLPPAPPPRTKPHRIPTPHPRSSHGLYKLRPGSTTSLPSFGSQRNSSANIQVTSIACVSGSLWLGRNLGDICIVSLQDNERNGQNCNFGEVMAVLHDINHKERHQRLSGSMNQYVELAVAGGCVVEVIKVDGSADIVTWEPYNEMDILRVRSYWEKIREEEKKLIQSSEDASDPVELSSIEDINSL</sequence>
<dbReference type="GO" id="GO:0005737">
    <property type="term" value="C:cytoplasm"/>
    <property type="evidence" value="ECO:0007669"/>
    <property type="project" value="UniProtKB-ARBA"/>
</dbReference>
<dbReference type="SUPFAM" id="SSF56112">
    <property type="entry name" value="Protein kinase-like (PK-like)"/>
    <property type="match status" value="1"/>
</dbReference>
<dbReference type="Gene3D" id="3.40.50.300">
    <property type="entry name" value="P-loop containing nucleotide triphosphate hydrolases"/>
    <property type="match status" value="1"/>
</dbReference>
<dbReference type="InterPro" id="IPR002110">
    <property type="entry name" value="Ankyrin_rpt"/>
</dbReference>
<dbReference type="PROSITE" id="PS00108">
    <property type="entry name" value="PROTEIN_KINASE_ST"/>
    <property type="match status" value="1"/>
</dbReference>
<dbReference type="InterPro" id="IPR057263">
    <property type="entry name" value="COR-B"/>
</dbReference>
<dbReference type="GO" id="GO:0005525">
    <property type="term" value="F:GTP binding"/>
    <property type="evidence" value="ECO:0007669"/>
    <property type="project" value="UniProtKB-KW"/>
</dbReference>
<evidence type="ECO:0000313" key="19">
    <source>
        <dbReference type="Proteomes" id="UP001634394"/>
    </source>
</evidence>
<dbReference type="PANTHER" id="PTHR48056">
    <property type="entry name" value="LRR RECEPTOR-LIKE SERINE/THREONINE-PROTEIN KINASE-RELATED"/>
    <property type="match status" value="1"/>
</dbReference>
<evidence type="ECO:0000256" key="3">
    <source>
        <dbReference type="ARBA" id="ARBA00022527"/>
    </source>
</evidence>
<feature type="region of interest" description="Disordered" evidence="15">
    <location>
        <begin position="1293"/>
        <end position="1328"/>
    </location>
</feature>
<dbReference type="InterPro" id="IPR008271">
    <property type="entry name" value="Ser/Thr_kinase_AS"/>
</dbReference>
<keyword evidence="10" id="KW-0342">GTP-binding</keyword>
<dbReference type="Gene3D" id="1.25.40.20">
    <property type="entry name" value="Ankyrin repeat-containing domain"/>
    <property type="match status" value="2"/>
</dbReference>
<dbReference type="Pfam" id="PF12796">
    <property type="entry name" value="Ank_2"/>
    <property type="match status" value="2"/>
</dbReference>
<dbReference type="PROSITE" id="PS50088">
    <property type="entry name" value="ANK_REPEAT"/>
    <property type="match status" value="3"/>
</dbReference>